<proteinExistence type="predicted"/>
<dbReference type="PROSITE" id="PS50110">
    <property type="entry name" value="RESPONSE_REGULATORY"/>
    <property type="match status" value="1"/>
</dbReference>
<reference evidence="13 14" key="1">
    <citation type="submission" date="2021-10" db="EMBL/GenBank/DDBJ databases">
        <title>Anaerobic single-cell dispensing facilitates the cultivation of human gut bacteria.</title>
        <authorList>
            <person name="Afrizal A."/>
        </authorList>
    </citation>
    <scope>NUCLEOTIDE SEQUENCE [LARGE SCALE GENOMIC DNA]</scope>
    <source>
        <strain evidence="13 14">CLA-AA-H200</strain>
    </source>
</reference>
<evidence type="ECO:0000259" key="11">
    <source>
        <dbReference type="PROSITE" id="PS50109"/>
    </source>
</evidence>
<dbReference type="SMART" id="SM00388">
    <property type="entry name" value="HisKA"/>
    <property type="match status" value="1"/>
</dbReference>
<dbReference type="EC" id="2.7.13.3" evidence="2"/>
<gene>
    <name evidence="13" type="ORF">LKD70_07940</name>
</gene>
<evidence type="ECO:0000256" key="5">
    <source>
        <dbReference type="ARBA" id="ARBA00022679"/>
    </source>
</evidence>
<comment type="catalytic activity">
    <reaction evidence="1">
        <text>ATP + protein L-histidine = ADP + protein N-phospho-L-histidine.</text>
        <dbReference type="EC" id="2.7.13.3"/>
    </reaction>
</comment>
<name>A0ABS8G0C3_9FIRM</name>
<keyword evidence="14" id="KW-1185">Reference proteome</keyword>
<feature type="transmembrane region" description="Helical" evidence="10">
    <location>
        <begin position="284"/>
        <end position="306"/>
    </location>
</feature>
<evidence type="ECO:0000256" key="8">
    <source>
        <dbReference type="ARBA" id="ARBA00024867"/>
    </source>
</evidence>
<keyword evidence="10" id="KW-0812">Transmembrane</keyword>
<feature type="modified residue" description="4-aspartylphosphate" evidence="9">
    <location>
        <position position="776"/>
    </location>
</feature>
<keyword evidence="6" id="KW-0418">Kinase</keyword>
<evidence type="ECO:0000256" key="2">
    <source>
        <dbReference type="ARBA" id="ARBA00012438"/>
    </source>
</evidence>
<dbReference type="Pfam" id="PF00512">
    <property type="entry name" value="HisKA"/>
    <property type="match status" value="1"/>
</dbReference>
<accession>A0ABS8G0C3</accession>
<dbReference type="RefSeq" id="WP_227707493.1">
    <property type="nucleotide sequence ID" value="NZ_JAJEQX010000011.1"/>
</dbReference>
<comment type="caution">
    <text evidence="13">The sequence shown here is derived from an EMBL/GenBank/DDBJ whole genome shotgun (WGS) entry which is preliminary data.</text>
</comment>
<dbReference type="PROSITE" id="PS50109">
    <property type="entry name" value="HIS_KIN"/>
    <property type="match status" value="1"/>
</dbReference>
<evidence type="ECO:0000256" key="4">
    <source>
        <dbReference type="ARBA" id="ARBA00022553"/>
    </source>
</evidence>
<evidence type="ECO:0000313" key="13">
    <source>
        <dbReference type="EMBL" id="MCC2254354.1"/>
    </source>
</evidence>
<dbReference type="Gene3D" id="1.10.287.130">
    <property type="match status" value="1"/>
</dbReference>
<dbReference type="InterPro" id="IPR003594">
    <property type="entry name" value="HATPase_dom"/>
</dbReference>
<dbReference type="InterPro" id="IPR036097">
    <property type="entry name" value="HisK_dim/P_sf"/>
</dbReference>
<evidence type="ECO:0000256" key="7">
    <source>
        <dbReference type="ARBA" id="ARBA00023012"/>
    </source>
</evidence>
<dbReference type="Pfam" id="PF02518">
    <property type="entry name" value="HATPase_c"/>
    <property type="match status" value="1"/>
</dbReference>
<dbReference type="CDD" id="cd00082">
    <property type="entry name" value="HisKA"/>
    <property type="match status" value="1"/>
</dbReference>
<dbReference type="SMART" id="SM00448">
    <property type="entry name" value="REC"/>
    <property type="match status" value="1"/>
</dbReference>
<dbReference type="InterPro" id="IPR003661">
    <property type="entry name" value="HisK_dim/P_dom"/>
</dbReference>
<protein>
    <recommendedName>
        <fullName evidence="3">Stage 0 sporulation protein A homolog</fullName>
        <ecNumber evidence="2">2.7.13.3</ecNumber>
    </recommendedName>
</protein>
<sequence>MERKYKNRYLYLIIVILVIILVIPFAIRKMNDAVIDNVQMAGDESAHVYALNEASVLNEYEVILETLEYQLRPENRTEDYSYLIGRYLDFVMDIRDLGEVEAYAVIDGKIHAATYWEGDETFDVYSTEWYQRAIEADGEIIYTNVYTDARLREKVVTLAMKIQGTDDVVAVDMYPMSGMREARTAGTPEGTNYYLCDSEGTLLFSSVTEAEHDALQDKFNNVFRAVISGENETDTNTAGSEKSAVNYITGIDGQRRGVYYYQLDSGWYAVVTIPYQVLVEPYLGAWQIFVGVIVVFMLTVIIFAIIDFRTNRKAKIYNEIIGVLGNSYYALYQVDLTRGEYYMMKGSDYVRNNIPRRGDYAQLVNIMEEVIYRQDYGEFSRTFSTKNMQELVRKRVRDFGGDFRRLFNGEYRWVHVQMLYDESLQKGTVVLAFRDVNEAKKQDLSRLEFLKNSLESVDRMTKSKNMFFSQMSHDMRTPLNGIIGLTRIAEGQVNDPEKMADTLKKVRQLGSQLLELINEILDISRIEEGKLELKSESFMMKENLEELTAIYQPQMEEKGKIFTADLDIADVCVVGDWGKIQQILNNLLSNAMKFTGSDGIITLSVNETVDSNSKYRKYCFTVRDNGAGMSRDFLSRLFIPFEREVQFGAAKVAGTGLGMPIVHELVQKMGGTIEVDSELGKGTVFEVTIPFRISEETAGPERIEEKGSGVSPQEEGEDILKGRRVLLAEDNAINMEIAAEMLGMFGLDVIQAWNGKEAYELFVKNEPRWFDIILMDMQMPVMDGCEAAEMIRKSGKPDAADIPIIAVTANAFAEDIALTKKAGMNAHISKPIDFRMLKETMKKLLDAKRAE</sequence>
<feature type="transmembrane region" description="Helical" evidence="10">
    <location>
        <begin position="9"/>
        <end position="27"/>
    </location>
</feature>
<organism evidence="13 14">
    <name type="scientific">Ruminococcus turbiniformis</name>
    <dbReference type="NCBI Taxonomy" id="2881258"/>
    <lineage>
        <taxon>Bacteria</taxon>
        <taxon>Bacillati</taxon>
        <taxon>Bacillota</taxon>
        <taxon>Clostridia</taxon>
        <taxon>Eubacteriales</taxon>
        <taxon>Oscillospiraceae</taxon>
        <taxon>Ruminococcus</taxon>
    </lineage>
</organism>
<evidence type="ECO:0000256" key="1">
    <source>
        <dbReference type="ARBA" id="ARBA00000085"/>
    </source>
</evidence>
<dbReference type="InterPro" id="IPR001789">
    <property type="entry name" value="Sig_transdc_resp-reg_receiver"/>
</dbReference>
<dbReference type="SUPFAM" id="SSF55874">
    <property type="entry name" value="ATPase domain of HSP90 chaperone/DNA topoisomerase II/histidine kinase"/>
    <property type="match status" value="1"/>
</dbReference>
<dbReference type="InterPro" id="IPR004358">
    <property type="entry name" value="Sig_transdc_His_kin-like_C"/>
</dbReference>
<keyword evidence="10" id="KW-1133">Transmembrane helix</keyword>
<keyword evidence="4 9" id="KW-0597">Phosphoprotein</keyword>
<dbReference type="SUPFAM" id="SSF52172">
    <property type="entry name" value="CheY-like"/>
    <property type="match status" value="1"/>
</dbReference>
<comment type="function">
    <text evidence="8">May play the central regulatory role in sporulation. It may be an element of the effector pathway responsible for the activation of sporulation genes in response to nutritional stress. Spo0A may act in concert with spo0H (a sigma factor) to control the expression of some genes that are critical to the sporulation process.</text>
</comment>
<dbReference type="Gene3D" id="3.40.50.2300">
    <property type="match status" value="1"/>
</dbReference>
<evidence type="ECO:0000313" key="14">
    <source>
        <dbReference type="Proteomes" id="UP001198151"/>
    </source>
</evidence>
<dbReference type="SMART" id="SM00387">
    <property type="entry name" value="HATPase_c"/>
    <property type="match status" value="1"/>
</dbReference>
<evidence type="ECO:0000256" key="9">
    <source>
        <dbReference type="PROSITE-ProRule" id="PRU00169"/>
    </source>
</evidence>
<dbReference type="InterPro" id="IPR036890">
    <property type="entry name" value="HATPase_C_sf"/>
</dbReference>
<dbReference type="PRINTS" id="PR00344">
    <property type="entry name" value="BCTRLSENSOR"/>
</dbReference>
<dbReference type="SUPFAM" id="SSF47384">
    <property type="entry name" value="Homodimeric domain of signal transducing histidine kinase"/>
    <property type="match status" value="1"/>
</dbReference>
<dbReference type="EMBL" id="JAJEQX010000011">
    <property type="protein sequence ID" value="MCC2254354.1"/>
    <property type="molecule type" value="Genomic_DNA"/>
</dbReference>
<dbReference type="Gene3D" id="3.30.565.10">
    <property type="entry name" value="Histidine kinase-like ATPase, C-terminal domain"/>
    <property type="match status" value="1"/>
</dbReference>
<dbReference type="Pfam" id="PF00072">
    <property type="entry name" value="Response_reg"/>
    <property type="match status" value="1"/>
</dbReference>
<evidence type="ECO:0000256" key="10">
    <source>
        <dbReference type="SAM" id="Phobius"/>
    </source>
</evidence>
<dbReference type="Gene3D" id="3.30.450.20">
    <property type="entry name" value="PAS domain"/>
    <property type="match status" value="2"/>
</dbReference>
<dbReference type="InterPro" id="IPR011006">
    <property type="entry name" value="CheY-like_superfamily"/>
</dbReference>
<feature type="domain" description="Histidine kinase" evidence="11">
    <location>
        <begin position="470"/>
        <end position="693"/>
    </location>
</feature>
<feature type="domain" description="Response regulatory" evidence="12">
    <location>
        <begin position="724"/>
        <end position="845"/>
    </location>
</feature>
<evidence type="ECO:0000259" key="12">
    <source>
        <dbReference type="PROSITE" id="PS50110"/>
    </source>
</evidence>
<dbReference type="InterPro" id="IPR005467">
    <property type="entry name" value="His_kinase_dom"/>
</dbReference>
<dbReference type="Proteomes" id="UP001198151">
    <property type="component" value="Unassembled WGS sequence"/>
</dbReference>
<keyword evidence="5" id="KW-0808">Transferase</keyword>
<evidence type="ECO:0000256" key="3">
    <source>
        <dbReference type="ARBA" id="ARBA00018672"/>
    </source>
</evidence>
<keyword evidence="10" id="KW-0472">Membrane</keyword>
<dbReference type="CDD" id="cd17546">
    <property type="entry name" value="REC_hyHK_CKI1_RcsC-like"/>
    <property type="match status" value="1"/>
</dbReference>
<evidence type="ECO:0000256" key="6">
    <source>
        <dbReference type="ARBA" id="ARBA00022777"/>
    </source>
</evidence>
<dbReference type="PANTHER" id="PTHR43047:SF72">
    <property type="entry name" value="OSMOSENSING HISTIDINE PROTEIN KINASE SLN1"/>
    <property type="match status" value="1"/>
</dbReference>
<dbReference type="PANTHER" id="PTHR43047">
    <property type="entry name" value="TWO-COMPONENT HISTIDINE PROTEIN KINASE"/>
    <property type="match status" value="1"/>
</dbReference>
<keyword evidence="7" id="KW-0902">Two-component regulatory system</keyword>